<dbReference type="GeneID" id="98911931"/>
<dbReference type="GO" id="GO:0006779">
    <property type="term" value="P:porphyrin-containing compound biosynthetic process"/>
    <property type="evidence" value="ECO:0007669"/>
    <property type="project" value="InterPro"/>
</dbReference>
<feature type="domain" description="Uroporphyrinogen decarboxylase (URO-D)" evidence="1">
    <location>
        <begin position="4"/>
        <end position="335"/>
    </location>
</feature>
<dbReference type="Gene3D" id="3.20.20.210">
    <property type="match status" value="1"/>
</dbReference>
<dbReference type="Proteomes" id="UP000003277">
    <property type="component" value="Unassembled WGS sequence"/>
</dbReference>
<keyword evidence="3" id="KW-1185">Reference proteome</keyword>
<comment type="caution">
    <text evidence="2">The sequence shown here is derived from an EMBL/GenBank/DDBJ whole genome shotgun (WGS) entry which is preliminary data.</text>
</comment>
<gene>
    <name evidence="2" type="ORF">HMPREF9453_00931</name>
</gene>
<accession>H1CZZ3</accession>
<dbReference type="GO" id="GO:0004853">
    <property type="term" value="F:uroporphyrinogen decarboxylase activity"/>
    <property type="evidence" value="ECO:0007669"/>
    <property type="project" value="InterPro"/>
</dbReference>
<name>H1CZZ3_9FIRM</name>
<dbReference type="RefSeq" id="WP_008859427.1">
    <property type="nucleotide sequence ID" value="NZ_JH591187.1"/>
</dbReference>
<evidence type="ECO:0000259" key="1">
    <source>
        <dbReference type="Pfam" id="PF01208"/>
    </source>
</evidence>
<dbReference type="PANTHER" id="PTHR47099:SF1">
    <property type="entry name" value="METHYLCOBAMIDE:COM METHYLTRANSFERASE MTBA"/>
    <property type="match status" value="1"/>
</dbReference>
<dbReference type="PATRIC" id="fig|742743.3.peg.953"/>
<dbReference type="InterPro" id="IPR000257">
    <property type="entry name" value="Uroporphyrinogen_deCOase"/>
</dbReference>
<organism evidence="2 3">
    <name type="scientific">Dialister succinatiphilus YIT 11850</name>
    <dbReference type="NCBI Taxonomy" id="742743"/>
    <lineage>
        <taxon>Bacteria</taxon>
        <taxon>Bacillati</taxon>
        <taxon>Bacillota</taxon>
        <taxon>Negativicutes</taxon>
        <taxon>Veillonellales</taxon>
        <taxon>Veillonellaceae</taxon>
        <taxon>Dialister</taxon>
    </lineage>
</organism>
<dbReference type="HOGENOM" id="CLU_040933_1_0_9"/>
<protein>
    <recommendedName>
        <fullName evidence="1">Uroporphyrinogen decarboxylase (URO-D) domain-containing protein</fullName>
    </recommendedName>
</protein>
<dbReference type="OrthoDB" id="7375127at2"/>
<reference evidence="2 3" key="1">
    <citation type="submission" date="2011-11" db="EMBL/GenBank/DDBJ databases">
        <title>The Genome Sequence of Dialister succinatiphilus YIT 11850.</title>
        <authorList>
            <consortium name="The Broad Institute Genome Sequencing Platform"/>
            <person name="Earl A."/>
            <person name="Ward D."/>
            <person name="Feldgarden M."/>
            <person name="Gevers D."/>
            <person name="Morotomi M."/>
            <person name="Young S.K."/>
            <person name="Zeng Q."/>
            <person name="Gargeya S."/>
            <person name="Fitzgerald M."/>
            <person name="Haas B."/>
            <person name="Abouelleil A."/>
            <person name="Alvarado L."/>
            <person name="Arachchi H.M."/>
            <person name="Berlin A."/>
            <person name="Brown A."/>
            <person name="Chapman S.B."/>
            <person name="Dunbar C."/>
            <person name="Gearin G."/>
            <person name="Goldberg J."/>
            <person name="Griggs A."/>
            <person name="Gujja S."/>
            <person name="Heiman D."/>
            <person name="Howarth C."/>
            <person name="Lui A."/>
            <person name="MacDonald P.J.P."/>
            <person name="Montmayeur A."/>
            <person name="Murphy C."/>
            <person name="Neiman D."/>
            <person name="Pearson M."/>
            <person name="Priest M."/>
            <person name="Roberts A."/>
            <person name="Saif S."/>
            <person name="Shea T."/>
            <person name="Sisk P."/>
            <person name="Stolte C."/>
            <person name="Sykes S."/>
            <person name="Wortman J."/>
            <person name="Nusbaum C."/>
            <person name="Birren B."/>
        </authorList>
    </citation>
    <scope>NUCLEOTIDE SEQUENCE [LARGE SCALE GENOMIC DNA]</scope>
    <source>
        <strain evidence="2 3">YIT 11850</strain>
    </source>
</reference>
<dbReference type="AlphaFoldDB" id="H1CZZ3"/>
<proteinExistence type="predicted"/>
<dbReference type="InterPro" id="IPR038071">
    <property type="entry name" value="UROD/MetE-like_sf"/>
</dbReference>
<evidence type="ECO:0000313" key="2">
    <source>
        <dbReference type="EMBL" id="EHO63151.1"/>
    </source>
</evidence>
<dbReference type="eggNOG" id="COG0407">
    <property type="taxonomic scope" value="Bacteria"/>
</dbReference>
<dbReference type="PANTHER" id="PTHR47099">
    <property type="entry name" value="METHYLCOBAMIDE:COM METHYLTRANSFERASE MTBA"/>
    <property type="match status" value="1"/>
</dbReference>
<dbReference type="SUPFAM" id="SSF51726">
    <property type="entry name" value="UROD/MetE-like"/>
    <property type="match status" value="1"/>
</dbReference>
<dbReference type="EMBL" id="ADLT01000020">
    <property type="protein sequence ID" value="EHO63151.1"/>
    <property type="molecule type" value="Genomic_DNA"/>
</dbReference>
<dbReference type="InterPro" id="IPR052024">
    <property type="entry name" value="Methanogen_methyltrans"/>
</dbReference>
<dbReference type="STRING" id="742743.HMPREF9453_00931"/>
<evidence type="ECO:0000313" key="3">
    <source>
        <dbReference type="Proteomes" id="UP000003277"/>
    </source>
</evidence>
<dbReference type="Pfam" id="PF01208">
    <property type="entry name" value="URO-D"/>
    <property type="match status" value="1"/>
</dbReference>
<sequence length="336" mass="37879">MNREERIRAALAGQPVDHVPVGAWMHLSEFDQDPISLAEAEAAFTEKYDFDYIKMMPFGLYSTQDFGNQITIYCDPYREPIVKNFAIQSPSDYDALKAIPAIQGTYGKQIEFAREMVKRRKPGTPVMQTIFSPFSTLKKMAGDRLLMDMINYPESVHHALSAITATTLDFVSYNIDAGVDGFFFATQNATRSVMNLHEFEEFGQFYDLQVIKSYAKKTWFNAVHIHGEDIYFNEVAAYPVNCINWHDRHTWPTLKEARALTDKCLLAGIKSAPYFVNGVLKYDDIILEGTPEEITAHVKDAIAQVDGRGLILGPGCVVNPKAPEENLMALRKAVES</sequence>